<dbReference type="GO" id="GO:0046872">
    <property type="term" value="F:metal ion binding"/>
    <property type="evidence" value="ECO:0007669"/>
    <property type="project" value="UniProtKB-ARBA"/>
</dbReference>
<feature type="signal peptide" evidence="2">
    <location>
        <begin position="1"/>
        <end position="15"/>
    </location>
</feature>
<reference evidence="3" key="1">
    <citation type="submission" date="2023-01" db="EMBL/GenBank/DDBJ databases">
        <title>Metagenome sequencing of chrysophaentin producing Chrysophaeum taylorii.</title>
        <authorList>
            <person name="Davison J."/>
            <person name="Bewley C."/>
        </authorList>
    </citation>
    <scope>NUCLEOTIDE SEQUENCE</scope>
    <source>
        <strain evidence="3">NIES-1699</strain>
    </source>
</reference>
<protein>
    <recommendedName>
        <fullName evidence="5">Phytanoyl-CoA dioxygenase</fullName>
    </recommendedName>
</protein>
<dbReference type="AlphaFoldDB" id="A0AAD7UI75"/>
<accession>A0AAD7UI75</accession>
<gene>
    <name evidence="3" type="ORF">CTAYLR_004316</name>
</gene>
<comment type="caution">
    <text evidence="3">The sequence shown here is derived from an EMBL/GenBank/DDBJ whole genome shotgun (WGS) entry which is preliminary data.</text>
</comment>
<name>A0AAD7UI75_9STRA</name>
<dbReference type="SUPFAM" id="SSF51197">
    <property type="entry name" value="Clavaminate synthase-like"/>
    <property type="match status" value="1"/>
</dbReference>
<dbReference type="PANTHER" id="PTHR20883:SF48">
    <property type="entry name" value="ECTOINE DIOXYGENASE"/>
    <property type="match status" value="1"/>
</dbReference>
<comment type="cofactor">
    <cofactor evidence="1">
        <name>Fe cation</name>
        <dbReference type="ChEBI" id="CHEBI:24875"/>
    </cofactor>
</comment>
<evidence type="ECO:0008006" key="5">
    <source>
        <dbReference type="Google" id="ProtNLM"/>
    </source>
</evidence>
<sequence>MLLVVVLVHCRGALSRQQHDAWLRLQSRARTARDGAEIPAKWSSEAREAFASEGFVVREGVVSEARCEALRESLEALFAGEFDTGIFPDEWHWRAGLSKEHCVREMVNAWKSSDYVARIALDPEIAKLACDLMGWGGVRLAQDDVVWKPSGAGGVGFHRDSTYVSDNFEPRDHNSVTVWIALEPADAENGGVEYAVGSHKWPRDDDDFAAAGGAKTFFFGSEESRRRGACRPVGTGGAIFHHQDILHGSGPNTSTRPRRALVLHYIRDDLRLRAKADYIYGRYVLGDRAVHDAFFPLVYSRDPTAPTPTATRRLCSTCRPLKFQIS</sequence>
<dbReference type="PANTHER" id="PTHR20883">
    <property type="entry name" value="PHYTANOYL-COA DIOXYGENASE DOMAIN CONTAINING 1"/>
    <property type="match status" value="1"/>
</dbReference>
<dbReference type="GO" id="GO:0016491">
    <property type="term" value="F:oxidoreductase activity"/>
    <property type="evidence" value="ECO:0007669"/>
    <property type="project" value="UniProtKB-ARBA"/>
</dbReference>
<organism evidence="3 4">
    <name type="scientific">Chrysophaeum taylorii</name>
    <dbReference type="NCBI Taxonomy" id="2483200"/>
    <lineage>
        <taxon>Eukaryota</taxon>
        <taxon>Sar</taxon>
        <taxon>Stramenopiles</taxon>
        <taxon>Ochrophyta</taxon>
        <taxon>Pelagophyceae</taxon>
        <taxon>Pelagomonadales</taxon>
        <taxon>Pelagomonadaceae</taxon>
        <taxon>Chrysophaeum</taxon>
    </lineage>
</organism>
<proteinExistence type="predicted"/>
<keyword evidence="2" id="KW-0732">Signal</keyword>
<feature type="chain" id="PRO_5042158893" description="Phytanoyl-CoA dioxygenase" evidence="2">
    <location>
        <begin position="16"/>
        <end position="326"/>
    </location>
</feature>
<keyword evidence="4" id="KW-1185">Reference proteome</keyword>
<evidence type="ECO:0000313" key="3">
    <source>
        <dbReference type="EMBL" id="KAJ8604896.1"/>
    </source>
</evidence>
<dbReference type="Gene3D" id="2.60.120.620">
    <property type="entry name" value="q2cbj1_9rhob like domain"/>
    <property type="match status" value="1"/>
</dbReference>
<dbReference type="Proteomes" id="UP001230188">
    <property type="component" value="Unassembled WGS sequence"/>
</dbReference>
<dbReference type="EMBL" id="JAQMWT010000320">
    <property type="protein sequence ID" value="KAJ8604896.1"/>
    <property type="molecule type" value="Genomic_DNA"/>
</dbReference>
<evidence type="ECO:0000256" key="2">
    <source>
        <dbReference type="SAM" id="SignalP"/>
    </source>
</evidence>
<dbReference type="Pfam" id="PF05721">
    <property type="entry name" value="PhyH"/>
    <property type="match status" value="1"/>
</dbReference>
<dbReference type="InterPro" id="IPR008775">
    <property type="entry name" value="Phytyl_CoA_dOase-like"/>
</dbReference>
<evidence type="ECO:0000256" key="1">
    <source>
        <dbReference type="ARBA" id="ARBA00001962"/>
    </source>
</evidence>
<evidence type="ECO:0000313" key="4">
    <source>
        <dbReference type="Proteomes" id="UP001230188"/>
    </source>
</evidence>